<proteinExistence type="predicted"/>
<evidence type="ECO:0000313" key="1">
    <source>
        <dbReference type="EMBL" id="QCZ52086.1"/>
    </source>
</evidence>
<name>A0A0C1MA90_LEVBR</name>
<reference evidence="1 2" key="1">
    <citation type="submission" date="2018-07" db="EMBL/GenBank/DDBJ databases">
        <authorList>
            <person name="Feyereisen M."/>
        </authorList>
    </citation>
    <scope>NUCLEOTIDE SEQUENCE [LARGE SCALE GENOMIC DNA]</scope>
    <source>
        <strain evidence="1 2">UCCLBBS449</strain>
    </source>
</reference>
<sequence>MVTGIKQVKAIIEETPALMEILRLIQACHLPQGALAAGSIRNTVWQVLSHQPVELISDVDVVFFDPQRPVEADLQIYTALRRQAPQYQWQVKNEVYMAHYNFANAPEFTSVSDAIGHFVEVPTCIGAYLDEQQQVQLIAPHGVADLLALRCRPISFYQQDEQHLAIFRERMATKQWQQRWPKLQLTEK</sequence>
<dbReference type="EMBL" id="CP031198">
    <property type="protein sequence ID" value="QCZ52086.1"/>
    <property type="molecule type" value="Genomic_DNA"/>
</dbReference>
<dbReference type="PANTHER" id="PTHR39166:SF1">
    <property type="entry name" value="BLL1166 PROTEIN"/>
    <property type="match status" value="1"/>
</dbReference>
<dbReference type="PANTHER" id="PTHR39166">
    <property type="entry name" value="BLL1166 PROTEIN"/>
    <property type="match status" value="1"/>
</dbReference>
<dbReference type="Pfam" id="PF06042">
    <property type="entry name" value="NTP_transf_6"/>
    <property type="match status" value="1"/>
</dbReference>
<dbReference type="Proteomes" id="UP000307074">
    <property type="component" value="Chromosome"/>
</dbReference>
<evidence type="ECO:0000313" key="2">
    <source>
        <dbReference type="Proteomes" id="UP000307074"/>
    </source>
</evidence>
<accession>A0A0C1MA90</accession>
<gene>
    <name evidence="1" type="ORF">UCCLBBS449_0087</name>
</gene>
<organism evidence="1 2">
    <name type="scientific">Levilactobacillus brevis</name>
    <name type="common">Lactobacillus brevis</name>
    <dbReference type="NCBI Taxonomy" id="1580"/>
    <lineage>
        <taxon>Bacteria</taxon>
        <taxon>Bacillati</taxon>
        <taxon>Bacillota</taxon>
        <taxon>Bacilli</taxon>
        <taxon>Lactobacillales</taxon>
        <taxon>Lactobacillaceae</taxon>
        <taxon>Levilactobacillus</taxon>
    </lineage>
</organism>
<dbReference type="InterPro" id="IPR009267">
    <property type="entry name" value="NTP_transf_6"/>
</dbReference>
<dbReference type="AlphaFoldDB" id="A0A0C1MA90"/>
<protein>
    <submittedName>
        <fullName evidence="1">Uncharacterized protein</fullName>
    </submittedName>
</protein>
<dbReference type="RefSeq" id="WP_015473020.1">
    <property type="nucleotide sequence ID" value="NZ_CAKMAP010000001.1"/>
</dbReference>